<evidence type="ECO:0000256" key="1">
    <source>
        <dbReference type="SAM" id="Phobius"/>
    </source>
</evidence>
<feature type="transmembrane region" description="Helical" evidence="1">
    <location>
        <begin position="86"/>
        <end position="103"/>
    </location>
</feature>
<dbReference type="RefSeq" id="WP_063546390.1">
    <property type="nucleotide sequence ID" value="NZ_CP011789.1"/>
</dbReference>
<name>A0AAD0LAV3_PSEPU</name>
<gene>
    <name evidence="2" type="ORF">C1S65_23855</name>
</gene>
<keyword evidence="1" id="KW-1133">Transmembrane helix</keyword>
<accession>A0AAD0LAV3</accession>
<sequence length="143" mass="15410">MNQSRYANIVRIGAIYDIVATLPFAVPLLSAWAFQLFAGLDAWLGLGTSFSVLDPTSMFFINLGALAYVIWGVARLREPSVANGRLDALLRLLVVGLQMVALSQGATPILWGLAVVLSVFAVLQLRRPDHAVSAGPEKRALGY</sequence>
<feature type="transmembrane region" description="Helical" evidence="1">
    <location>
        <begin position="57"/>
        <end position="74"/>
    </location>
</feature>
<dbReference type="AlphaFoldDB" id="A0AAD0LAV3"/>
<feature type="transmembrane region" description="Helical" evidence="1">
    <location>
        <begin position="12"/>
        <end position="37"/>
    </location>
</feature>
<dbReference type="Proteomes" id="UP000251617">
    <property type="component" value="Chromosome"/>
</dbReference>
<protein>
    <submittedName>
        <fullName evidence="2">Uncharacterized protein</fullName>
    </submittedName>
</protein>
<dbReference type="EMBL" id="CP030750">
    <property type="protein sequence ID" value="AXA26999.1"/>
    <property type="molecule type" value="Genomic_DNA"/>
</dbReference>
<keyword evidence="1" id="KW-0472">Membrane</keyword>
<proteinExistence type="predicted"/>
<evidence type="ECO:0000313" key="2">
    <source>
        <dbReference type="EMBL" id="AXA26999.1"/>
    </source>
</evidence>
<keyword evidence="1" id="KW-0812">Transmembrane</keyword>
<reference evidence="2 3" key="1">
    <citation type="submission" date="2018-06" db="EMBL/GenBank/DDBJ databases">
        <title>The genome of Pseudomonas putida NX-1, a lignin degrader.</title>
        <authorList>
            <person name="Xu Z."/>
        </authorList>
    </citation>
    <scope>NUCLEOTIDE SEQUENCE [LARGE SCALE GENOMIC DNA]</scope>
    <source>
        <strain evidence="2 3">NX-1</strain>
    </source>
</reference>
<organism evidence="2 3">
    <name type="scientific">Pseudomonas putida</name>
    <name type="common">Arthrobacter siderocapsulatus</name>
    <dbReference type="NCBI Taxonomy" id="303"/>
    <lineage>
        <taxon>Bacteria</taxon>
        <taxon>Pseudomonadati</taxon>
        <taxon>Pseudomonadota</taxon>
        <taxon>Gammaproteobacteria</taxon>
        <taxon>Pseudomonadales</taxon>
        <taxon>Pseudomonadaceae</taxon>
        <taxon>Pseudomonas</taxon>
    </lineage>
</organism>
<evidence type="ECO:0000313" key="3">
    <source>
        <dbReference type="Proteomes" id="UP000251617"/>
    </source>
</evidence>